<comment type="caution">
    <text evidence="4">The sequence shown here is derived from an EMBL/GenBank/DDBJ whole genome shotgun (WGS) entry which is preliminary data.</text>
</comment>
<dbReference type="InterPro" id="IPR029063">
    <property type="entry name" value="SAM-dependent_MTases_sf"/>
</dbReference>
<dbReference type="CDD" id="cd00085">
    <property type="entry name" value="HNHc"/>
    <property type="match status" value="1"/>
</dbReference>
<dbReference type="RefSeq" id="WP_184518524.1">
    <property type="nucleotide sequence ID" value="NZ_JACIJD010000010.1"/>
</dbReference>
<name>A0A840YJN7_9PROT</name>
<evidence type="ECO:0000313" key="4">
    <source>
        <dbReference type="EMBL" id="MBB5694423.1"/>
    </source>
</evidence>
<evidence type="ECO:0000313" key="5">
    <source>
        <dbReference type="Proteomes" id="UP000580654"/>
    </source>
</evidence>
<feature type="domain" description="Methyltransferase type 11" evidence="2">
    <location>
        <begin position="44"/>
        <end position="142"/>
    </location>
</feature>
<dbReference type="InterPro" id="IPR013216">
    <property type="entry name" value="Methyltransf_11"/>
</dbReference>
<keyword evidence="5" id="KW-1185">Reference proteome</keyword>
<dbReference type="PANTHER" id="PTHR43861:SF3">
    <property type="entry name" value="PUTATIVE (AFU_ORTHOLOGUE AFUA_2G14390)-RELATED"/>
    <property type="match status" value="1"/>
</dbReference>
<evidence type="ECO:0000259" key="3">
    <source>
        <dbReference type="Pfam" id="PF13395"/>
    </source>
</evidence>
<organism evidence="4 5">
    <name type="scientific">Muricoccus pecuniae</name>
    <dbReference type="NCBI Taxonomy" id="693023"/>
    <lineage>
        <taxon>Bacteria</taxon>
        <taxon>Pseudomonadati</taxon>
        <taxon>Pseudomonadota</taxon>
        <taxon>Alphaproteobacteria</taxon>
        <taxon>Acetobacterales</taxon>
        <taxon>Roseomonadaceae</taxon>
        <taxon>Muricoccus</taxon>
    </lineage>
</organism>
<dbReference type="Proteomes" id="UP000580654">
    <property type="component" value="Unassembled WGS sequence"/>
</dbReference>
<dbReference type="Pfam" id="PF13395">
    <property type="entry name" value="HNH_4"/>
    <property type="match status" value="1"/>
</dbReference>
<keyword evidence="4" id="KW-0489">Methyltransferase</keyword>
<dbReference type="InterPro" id="IPR003615">
    <property type="entry name" value="HNH_nuc"/>
</dbReference>
<dbReference type="Pfam" id="PF08241">
    <property type="entry name" value="Methyltransf_11"/>
    <property type="match status" value="1"/>
</dbReference>
<dbReference type="CDD" id="cd02440">
    <property type="entry name" value="AdoMet_MTases"/>
    <property type="match status" value="1"/>
</dbReference>
<dbReference type="Gene3D" id="3.40.50.150">
    <property type="entry name" value="Vaccinia Virus protein VP39"/>
    <property type="match status" value="1"/>
</dbReference>
<sequence length="576" mass="62181">MQAPVISWYDANASRLAVAYEAVPPTITRDWLADLLPAPPAVIIDVGAGTGRDAGAYAGAGYEVIAIEPSTAMRAEAEARYPSPRIRWLTDSLPTLTTASRSGVAADVVSLSAVWQHVAPADRPRAFRKLVGLLRSGGLLVMTLRHGPDDGRGGHQVGLAEVETLARNHGMQMVRAVPSPDLQGRPNISWTAVVLRLPDDGTGALPLLRHLILQDAKSATYKLGLLRALCRAADGSAGLAEDDGDDHIRLPLGLVALNWLRLYLPLVKAGLPQTPTNHRGSEGLGFAGPGWLALAAGALSPLDLRPGAVLGEAPNQVLHEALREATDHIVRMPANYLKFPGGAQILETTRARASHRSGSLVVDGIYLSAFGTMRVPRHLWTAMQRFAVWVEPALISEWMRLTQGYAATQGRTVDTGALAAAMTWSGPVRDVALPRARALALMESRTAVHCVWSGKRLAPDTLDVDHCLPWSAWPCSDLWNLMPAHRRVNQHSKRERLPSAEALQQAGAAIADWWAAAYLQPEDQVLPIRFASEARASLPGLSGAGAVREPDVRVAMALQRTRLRQDQGVPEWMWHS</sequence>
<evidence type="ECO:0000259" key="2">
    <source>
        <dbReference type="Pfam" id="PF08241"/>
    </source>
</evidence>
<keyword evidence="1 4" id="KW-0808">Transferase</keyword>
<protein>
    <submittedName>
        <fullName evidence="4">SAM-dependent methyltransferase</fullName>
    </submittedName>
</protein>
<dbReference type="SUPFAM" id="SSF53335">
    <property type="entry name" value="S-adenosyl-L-methionine-dependent methyltransferases"/>
    <property type="match status" value="1"/>
</dbReference>
<accession>A0A840YJN7</accession>
<proteinExistence type="predicted"/>
<dbReference type="GO" id="GO:0008757">
    <property type="term" value="F:S-adenosylmethionine-dependent methyltransferase activity"/>
    <property type="evidence" value="ECO:0007669"/>
    <property type="project" value="InterPro"/>
</dbReference>
<evidence type="ECO:0000256" key="1">
    <source>
        <dbReference type="ARBA" id="ARBA00022679"/>
    </source>
</evidence>
<gene>
    <name evidence="4" type="ORF">FHS87_002469</name>
</gene>
<dbReference type="PANTHER" id="PTHR43861">
    <property type="entry name" value="TRANS-ACONITATE 2-METHYLTRANSFERASE-RELATED"/>
    <property type="match status" value="1"/>
</dbReference>
<dbReference type="Gene3D" id="1.10.30.50">
    <property type="match status" value="1"/>
</dbReference>
<reference evidence="4 5" key="1">
    <citation type="submission" date="2020-08" db="EMBL/GenBank/DDBJ databases">
        <title>Genomic Encyclopedia of Type Strains, Phase IV (KMG-IV): sequencing the most valuable type-strain genomes for metagenomic binning, comparative biology and taxonomic classification.</title>
        <authorList>
            <person name="Goeker M."/>
        </authorList>
    </citation>
    <scope>NUCLEOTIDE SEQUENCE [LARGE SCALE GENOMIC DNA]</scope>
    <source>
        <strain evidence="4 5">DSM 25622</strain>
    </source>
</reference>
<dbReference type="AlphaFoldDB" id="A0A840YJN7"/>
<dbReference type="EMBL" id="JACIJD010000010">
    <property type="protein sequence ID" value="MBB5694423.1"/>
    <property type="molecule type" value="Genomic_DNA"/>
</dbReference>
<dbReference type="GO" id="GO:0032259">
    <property type="term" value="P:methylation"/>
    <property type="evidence" value="ECO:0007669"/>
    <property type="project" value="UniProtKB-KW"/>
</dbReference>
<feature type="domain" description="HNH nuclease" evidence="3">
    <location>
        <begin position="450"/>
        <end position="498"/>
    </location>
</feature>